<evidence type="ECO:0000313" key="2">
    <source>
        <dbReference type="EMBL" id="KAK0635409.1"/>
    </source>
</evidence>
<accession>A0AA39XK57</accession>
<name>A0AA39XK57_9PEZI</name>
<dbReference type="AlphaFoldDB" id="A0AA39XK57"/>
<dbReference type="Proteomes" id="UP001174934">
    <property type="component" value="Unassembled WGS sequence"/>
</dbReference>
<evidence type="ECO:0000256" key="1">
    <source>
        <dbReference type="SAM" id="MobiDB-lite"/>
    </source>
</evidence>
<comment type="caution">
    <text evidence="2">The sequence shown here is derived from an EMBL/GenBank/DDBJ whole genome shotgun (WGS) entry which is preliminary data.</text>
</comment>
<feature type="region of interest" description="Disordered" evidence="1">
    <location>
        <begin position="27"/>
        <end position="59"/>
    </location>
</feature>
<protein>
    <submittedName>
        <fullName evidence="2">Uncharacterized protein</fullName>
    </submittedName>
</protein>
<organism evidence="2 3">
    <name type="scientific">Bombardia bombarda</name>
    <dbReference type="NCBI Taxonomy" id="252184"/>
    <lineage>
        <taxon>Eukaryota</taxon>
        <taxon>Fungi</taxon>
        <taxon>Dikarya</taxon>
        <taxon>Ascomycota</taxon>
        <taxon>Pezizomycotina</taxon>
        <taxon>Sordariomycetes</taxon>
        <taxon>Sordariomycetidae</taxon>
        <taxon>Sordariales</taxon>
        <taxon>Lasiosphaeriaceae</taxon>
        <taxon>Bombardia</taxon>
    </lineage>
</organism>
<reference evidence="2" key="1">
    <citation type="submission" date="2023-06" db="EMBL/GenBank/DDBJ databases">
        <title>Genome-scale phylogeny and comparative genomics of the fungal order Sordariales.</title>
        <authorList>
            <consortium name="Lawrence Berkeley National Laboratory"/>
            <person name="Hensen N."/>
            <person name="Bonometti L."/>
            <person name="Westerberg I."/>
            <person name="Brannstrom I.O."/>
            <person name="Guillou S."/>
            <person name="Cros-Aarteil S."/>
            <person name="Calhoun S."/>
            <person name="Haridas S."/>
            <person name="Kuo A."/>
            <person name="Mondo S."/>
            <person name="Pangilinan J."/>
            <person name="Riley R."/>
            <person name="LaButti K."/>
            <person name="Andreopoulos B."/>
            <person name="Lipzen A."/>
            <person name="Chen C."/>
            <person name="Yanf M."/>
            <person name="Daum C."/>
            <person name="Ng V."/>
            <person name="Clum A."/>
            <person name="Steindorff A."/>
            <person name="Ohm R."/>
            <person name="Martin F."/>
            <person name="Silar P."/>
            <person name="Natvig D."/>
            <person name="Lalanne C."/>
            <person name="Gautier V."/>
            <person name="Ament-velasquez S.L."/>
            <person name="Kruys A."/>
            <person name="Hutchinson M.I."/>
            <person name="Powell A.J."/>
            <person name="Barry K."/>
            <person name="Miller A.N."/>
            <person name="Grigoriev I.V."/>
            <person name="Debuchy R."/>
            <person name="Gladieux P."/>
            <person name="Thoren M.H."/>
            <person name="Johannesson H."/>
        </authorList>
    </citation>
    <scope>NUCLEOTIDE SEQUENCE</scope>
    <source>
        <strain evidence="2">SMH3391-2</strain>
    </source>
</reference>
<evidence type="ECO:0000313" key="3">
    <source>
        <dbReference type="Proteomes" id="UP001174934"/>
    </source>
</evidence>
<dbReference type="EMBL" id="JAULSR010000001">
    <property type="protein sequence ID" value="KAK0635409.1"/>
    <property type="molecule type" value="Genomic_DNA"/>
</dbReference>
<feature type="compositionally biased region" description="Basic and acidic residues" evidence="1">
    <location>
        <begin position="34"/>
        <end position="52"/>
    </location>
</feature>
<gene>
    <name evidence="2" type="ORF">B0T17DRAFT_40499</name>
</gene>
<proteinExistence type="predicted"/>
<sequence length="194" mass="20171">MTNHAHHGSSHHGSSLLQARNNHANVHHQHLHAAHHDARHALHSDSDDDNNHIRSPNQNQILQNRQVVVVQTVSVLQIIDDTGAVVSVSTILSDPVAQSLVENPSARVTADSDSVLALDALPTVSVPLPSVGDGAPSSTAVSVEATDTIILSSSTTLSPLSDQETVTSTPSTISTGFPTLTSVSGGFNSTATAQ</sequence>
<keyword evidence="3" id="KW-1185">Reference proteome</keyword>